<name>A0A9P6HBQ9_9AGAM</name>
<organism evidence="2 3">
    <name type="scientific">Thelephora terrestris</name>
    <dbReference type="NCBI Taxonomy" id="56493"/>
    <lineage>
        <taxon>Eukaryota</taxon>
        <taxon>Fungi</taxon>
        <taxon>Dikarya</taxon>
        <taxon>Basidiomycota</taxon>
        <taxon>Agaricomycotina</taxon>
        <taxon>Agaricomycetes</taxon>
        <taxon>Thelephorales</taxon>
        <taxon>Thelephoraceae</taxon>
        <taxon>Thelephora</taxon>
    </lineage>
</organism>
<keyword evidence="3" id="KW-1185">Reference proteome</keyword>
<reference evidence="2" key="1">
    <citation type="journal article" date="2020" name="Nat. Commun.">
        <title>Large-scale genome sequencing of mycorrhizal fungi provides insights into the early evolution of symbiotic traits.</title>
        <authorList>
            <person name="Miyauchi S."/>
            <person name="Kiss E."/>
            <person name="Kuo A."/>
            <person name="Drula E."/>
            <person name="Kohler A."/>
            <person name="Sanchez-Garcia M."/>
            <person name="Morin E."/>
            <person name="Andreopoulos B."/>
            <person name="Barry K.W."/>
            <person name="Bonito G."/>
            <person name="Buee M."/>
            <person name="Carver A."/>
            <person name="Chen C."/>
            <person name="Cichocki N."/>
            <person name="Clum A."/>
            <person name="Culley D."/>
            <person name="Crous P.W."/>
            <person name="Fauchery L."/>
            <person name="Girlanda M."/>
            <person name="Hayes R.D."/>
            <person name="Keri Z."/>
            <person name="LaButti K."/>
            <person name="Lipzen A."/>
            <person name="Lombard V."/>
            <person name="Magnuson J."/>
            <person name="Maillard F."/>
            <person name="Murat C."/>
            <person name="Nolan M."/>
            <person name="Ohm R.A."/>
            <person name="Pangilinan J."/>
            <person name="Pereira M.F."/>
            <person name="Perotto S."/>
            <person name="Peter M."/>
            <person name="Pfister S."/>
            <person name="Riley R."/>
            <person name="Sitrit Y."/>
            <person name="Stielow J.B."/>
            <person name="Szollosi G."/>
            <person name="Zifcakova L."/>
            <person name="Stursova M."/>
            <person name="Spatafora J.W."/>
            <person name="Tedersoo L."/>
            <person name="Vaario L.M."/>
            <person name="Yamada A."/>
            <person name="Yan M."/>
            <person name="Wang P."/>
            <person name="Xu J."/>
            <person name="Bruns T."/>
            <person name="Baldrian P."/>
            <person name="Vilgalys R."/>
            <person name="Dunand C."/>
            <person name="Henrissat B."/>
            <person name="Grigoriev I.V."/>
            <person name="Hibbett D."/>
            <person name="Nagy L.G."/>
            <person name="Martin F.M."/>
        </authorList>
    </citation>
    <scope>NUCLEOTIDE SEQUENCE</scope>
    <source>
        <strain evidence="2">UH-Tt-Lm1</strain>
    </source>
</reference>
<evidence type="ECO:0000256" key="1">
    <source>
        <dbReference type="SAM" id="MobiDB-lite"/>
    </source>
</evidence>
<dbReference type="AlphaFoldDB" id="A0A9P6HBQ9"/>
<dbReference type="EMBL" id="WIUZ02000009">
    <property type="protein sequence ID" value="KAF9783668.1"/>
    <property type="molecule type" value="Genomic_DNA"/>
</dbReference>
<accession>A0A9P6HBQ9</accession>
<evidence type="ECO:0008006" key="4">
    <source>
        <dbReference type="Google" id="ProtNLM"/>
    </source>
</evidence>
<feature type="compositionally biased region" description="Polar residues" evidence="1">
    <location>
        <begin position="312"/>
        <end position="322"/>
    </location>
</feature>
<comment type="caution">
    <text evidence="2">The sequence shown here is derived from an EMBL/GenBank/DDBJ whole genome shotgun (WGS) entry which is preliminary data.</text>
</comment>
<proteinExistence type="predicted"/>
<dbReference type="Proteomes" id="UP000736335">
    <property type="component" value="Unassembled WGS sequence"/>
</dbReference>
<sequence>MFGSIVWTLTATVHRPGRLTPRMETVRTINVVATPSEDATEDVESVTANKTWEDQMVYCLSIVGRAFPIGTKVPVQLTLLPIAKIQIYKVSAAIDEKVMYYSETQKVAKVPKVTRQVLCCLKDFDKSRAPILPLTKTDPHKSPLYALAREDPEYTGQSEEERVAELAAEWMGPGPWPLRFNVENFNTYGALRPTNMKKKEHHRFSYAHDHYSIPNSFTFASVQPEVYLPPSIFANVALRSRVAWKSSSSKPGPSSIVRKVLTAEHDAPTPEYVAPTDPTQRITLEGREQLTLQFERLVTGQEAETGEPPPCQLNSTVFSDPL</sequence>
<feature type="region of interest" description="Disordered" evidence="1">
    <location>
        <begin position="300"/>
        <end position="322"/>
    </location>
</feature>
<evidence type="ECO:0000313" key="3">
    <source>
        <dbReference type="Proteomes" id="UP000736335"/>
    </source>
</evidence>
<reference evidence="2" key="2">
    <citation type="submission" date="2020-11" db="EMBL/GenBank/DDBJ databases">
        <authorList>
            <consortium name="DOE Joint Genome Institute"/>
            <person name="Kuo A."/>
            <person name="Miyauchi S."/>
            <person name="Kiss E."/>
            <person name="Drula E."/>
            <person name="Kohler A."/>
            <person name="Sanchez-Garcia M."/>
            <person name="Andreopoulos B."/>
            <person name="Barry K.W."/>
            <person name="Bonito G."/>
            <person name="Buee M."/>
            <person name="Carver A."/>
            <person name="Chen C."/>
            <person name="Cichocki N."/>
            <person name="Clum A."/>
            <person name="Culley D."/>
            <person name="Crous P.W."/>
            <person name="Fauchery L."/>
            <person name="Girlanda M."/>
            <person name="Hayes R."/>
            <person name="Keri Z."/>
            <person name="Labutti K."/>
            <person name="Lipzen A."/>
            <person name="Lombard V."/>
            <person name="Magnuson J."/>
            <person name="Maillard F."/>
            <person name="Morin E."/>
            <person name="Murat C."/>
            <person name="Nolan M."/>
            <person name="Ohm R."/>
            <person name="Pangilinan J."/>
            <person name="Pereira M."/>
            <person name="Perotto S."/>
            <person name="Peter M."/>
            <person name="Riley R."/>
            <person name="Sitrit Y."/>
            <person name="Stielow B."/>
            <person name="Szollosi G."/>
            <person name="Zifcakova L."/>
            <person name="Stursova M."/>
            <person name="Spatafora J.W."/>
            <person name="Tedersoo L."/>
            <person name="Vaario L.-M."/>
            <person name="Yamada A."/>
            <person name="Yan M."/>
            <person name="Wang P."/>
            <person name="Xu J."/>
            <person name="Bruns T."/>
            <person name="Baldrian P."/>
            <person name="Vilgalys R."/>
            <person name="Henrissat B."/>
            <person name="Grigoriev I.V."/>
            <person name="Hibbett D."/>
            <person name="Nagy L.G."/>
            <person name="Martin F.M."/>
        </authorList>
    </citation>
    <scope>NUCLEOTIDE SEQUENCE</scope>
    <source>
        <strain evidence="2">UH-Tt-Lm1</strain>
    </source>
</reference>
<gene>
    <name evidence="2" type="ORF">BJ322DRAFT_1196431</name>
</gene>
<dbReference type="OrthoDB" id="2238745at2759"/>
<protein>
    <recommendedName>
        <fullName evidence="4">Arrestin-like N-terminal domain-containing protein</fullName>
    </recommendedName>
</protein>
<evidence type="ECO:0000313" key="2">
    <source>
        <dbReference type="EMBL" id="KAF9783668.1"/>
    </source>
</evidence>